<evidence type="ECO:0000256" key="3">
    <source>
        <dbReference type="SAM" id="MobiDB-lite"/>
    </source>
</evidence>
<evidence type="ECO:0000256" key="2">
    <source>
        <dbReference type="ARBA" id="ARBA00022737"/>
    </source>
</evidence>
<dbReference type="Proteomes" id="UP000694050">
    <property type="component" value="Unassembled WGS sequence"/>
</dbReference>
<name>A0A8J5NL49_FUSOX</name>
<gene>
    <name evidence="5" type="ORF">Forpe1208_v014509</name>
</gene>
<keyword evidence="2" id="KW-0677">Repeat</keyword>
<keyword evidence="4" id="KW-0472">Membrane</keyword>
<evidence type="ECO:0000313" key="6">
    <source>
        <dbReference type="Proteomes" id="UP000694050"/>
    </source>
</evidence>
<proteinExistence type="predicted"/>
<keyword evidence="1" id="KW-0880">Kelch repeat</keyword>
<feature type="region of interest" description="Disordered" evidence="3">
    <location>
        <begin position="328"/>
        <end position="412"/>
    </location>
</feature>
<evidence type="ECO:0000256" key="1">
    <source>
        <dbReference type="ARBA" id="ARBA00022441"/>
    </source>
</evidence>
<keyword evidence="4" id="KW-1133">Transmembrane helix</keyword>
<dbReference type="EMBL" id="JAELUQ010000011">
    <property type="protein sequence ID" value="KAG7406769.1"/>
    <property type="molecule type" value="Genomic_DNA"/>
</dbReference>
<dbReference type="PANTHER" id="PTHR46228:SF2">
    <property type="entry name" value="KELCH REPEAT PROTEIN (AFU_ORTHOLOGUE AFUA_4G14350)"/>
    <property type="match status" value="1"/>
</dbReference>
<evidence type="ECO:0000256" key="4">
    <source>
        <dbReference type="SAM" id="Phobius"/>
    </source>
</evidence>
<reference evidence="5" key="1">
    <citation type="submission" date="2021-04" db="EMBL/GenBank/DDBJ databases">
        <title>First draft genome resource for Brassicaceae pathogens Fusarium oxysporum f. sp. raphani and Fusarium oxysporum f. sp. rapae.</title>
        <authorList>
            <person name="Asai S."/>
        </authorList>
    </citation>
    <scope>NUCLEOTIDE SEQUENCE</scope>
    <source>
        <strain evidence="5">Tf1208</strain>
    </source>
</reference>
<dbReference type="AlphaFoldDB" id="A0A8J5NL49"/>
<dbReference type="PANTHER" id="PTHR46228">
    <property type="entry name" value="KELCH DOMAIN-CONTAINING PROTEIN"/>
    <property type="match status" value="1"/>
</dbReference>
<feature type="compositionally biased region" description="Polar residues" evidence="3">
    <location>
        <begin position="336"/>
        <end position="360"/>
    </location>
</feature>
<feature type="region of interest" description="Disordered" evidence="3">
    <location>
        <begin position="238"/>
        <end position="293"/>
    </location>
</feature>
<keyword evidence="4" id="KW-0812">Transmembrane</keyword>
<evidence type="ECO:0000313" key="5">
    <source>
        <dbReference type="EMBL" id="KAG7406769.1"/>
    </source>
</evidence>
<comment type="caution">
    <text evidence="5">The sequence shown here is derived from an EMBL/GenBank/DDBJ whole genome shotgun (WGS) entry which is preliminary data.</text>
</comment>
<protein>
    <submittedName>
        <fullName evidence="5">Kelch repeat-containing protein</fullName>
    </submittedName>
</protein>
<organism evidence="5 6">
    <name type="scientific">Fusarium oxysporum f. sp. rapae</name>
    <dbReference type="NCBI Taxonomy" id="485398"/>
    <lineage>
        <taxon>Eukaryota</taxon>
        <taxon>Fungi</taxon>
        <taxon>Dikarya</taxon>
        <taxon>Ascomycota</taxon>
        <taxon>Pezizomycotina</taxon>
        <taxon>Sordariomycetes</taxon>
        <taxon>Hypocreomycetidae</taxon>
        <taxon>Hypocreales</taxon>
        <taxon>Nectriaceae</taxon>
        <taxon>Fusarium</taxon>
        <taxon>Fusarium oxysporum species complex</taxon>
    </lineage>
</organism>
<feature type="transmembrane region" description="Helical" evidence="4">
    <location>
        <begin position="298"/>
        <end position="320"/>
    </location>
</feature>
<feature type="compositionally biased region" description="Polar residues" evidence="3">
    <location>
        <begin position="393"/>
        <end position="412"/>
    </location>
</feature>
<accession>A0A8J5NL49</accession>
<sequence length="412" mass="44418">MSSNFYTYAYDTNEFTQGYGPDKNPRAEGAMVWIPAGDPSGLIVYLGGIVDPHGNGTVAPQPLDQIFVYDATGNLWSTQTATGEIPQNRAQFCVDVAWAPDNSSFNIYLWGGLSVPPPVVNATSFNDVYVLSLPSFIWMKIFPYHHGNATLGKTGHYSASCNMVKSMSQMLVIGGTYTDMDDCDLAYDIWAQHNLWTGTFRNKGDIEMYWASYEPNVTGNAVPPDVYKVVGGNKDGGATLKKPKAGFDSGNKPLEDLLGQRPDIPQRTPSRHITVPTNSSMPTPPPTSSGSGKLSTGAIVGIAIGSAVGLMLILLVWYCVGRRVVRRQEERRRSEMTQPSYSVVSSSAGAPSMVNPSTSMGPWGGSPQLATPPPPPSELPTQQERNTGDVSELPQQRTENKVSSSPSGDNLS</sequence>